<comment type="caution">
    <text evidence="1">The sequence shown here is derived from an EMBL/GenBank/DDBJ whole genome shotgun (WGS) entry which is preliminary data.</text>
</comment>
<reference evidence="1" key="1">
    <citation type="submission" date="2023-11" db="EMBL/GenBank/DDBJ databases">
        <authorList>
            <person name="Poullet M."/>
        </authorList>
    </citation>
    <scope>NUCLEOTIDE SEQUENCE</scope>
    <source>
        <strain evidence="1">E1834</strain>
    </source>
</reference>
<accession>A0ACB1AAF7</accession>
<proteinExistence type="predicted"/>
<dbReference type="EMBL" id="CAVMJV010000070">
    <property type="protein sequence ID" value="CAK5088138.1"/>
    <property type="molecule type" value="Genomic_DNA"/>
</dbReference>
<evidence type="ECO:0000313" key="1">
    <source>
        <dbReference type="EMBL" id="CAK5088138.1"/>
    </source>
</evidence>
<sequence length="508" mass="57093">MIPHLSKSVQPKKTPYKSQHLKKAWKMPENVNNAQPNYSSLPPTPSSQTENKKLLIFEPSMLLFMFTTFAKFPVFQSLLFEKACLGSGRFDQITCQNVSATHADLELQKEANHLLIASSLCLFLPSIPSALFLGTMFDSWSSRRTLFITLIGLLFADFNYILQSICLECSPYLLLFSDLIFGFTGGFTSIIGLFFAYSVRVTPTTFRPTRMALLEGSMGLGGMFGYLLSGQLRHLIGYALFFLFLTVLHLIVLIQIIFFCKELINKNINTTQETTETTTIRNSTSTENLNQNSENSTSNFCILCRKRFLDILQIFKAERDVDKQKYLNIVLVALLVEFISFSGLMDILFSFLRFQLKWTDKEYGWFNGIAVGSDSFCIIFIYPLLQKRIGISNLRLALFGLTFKIGSVIILAFTKTSLIAFMSIFLSIFGRFVSTGLRAIASACVNVGKIFSLMSLLQSLGFLIASPLFNGIYPFTLNFFPGTMLLVVAALLTFSAGLLIYLDVKNTN</sequence>
<protein>
    <submittedName>
        <fullName evidence="1">Uncharacterized protein</fullName>
    </submittedName>
</protein>
<evidence type="ECO:0000313" key="2">
    <source>
        <dbReference type="Proteomes" id="UP001497535"/>
    </source>
</evidence>
<organism evidence="1 2">
    <name type="scientific">Meloidogyne enterolobii</name>
    <name type="common">Root-knot nematode worm</name>
    <name type="synonym">Meloidogyne mayaguensis</name>
    <dbReference type="NCBI Taxonomy" id="390850"/>
    <lineage>
        <taxon>Eukaryota</taxon>
        <taxon>Metazoa</taxon>
        <taxon>Ecdysozoa</taxon>
        <taxon>Nematoda</taxon>
        <taxon>Chromadorea</taxon>
        <taxon>Rhabditida</taxon>
        <taxon>Tylenchina</taxon>
        <taxon>Tylenchomorpha</taxon>
        <taxon>Tylenchoidea</taxon>
        <taxon>Meloidogynidae</taxon>
        <taxon>Meloidogyninae</taxon>
        <taxon>Meloidogyne</taxon>
    </lineage>
</organism>
<name>A0ACB1AAF7_MELEN</name>
<keyword evidence="2" id="KW-1185">Reference proteome</keyword>
<dbReference type="Proteomes" id="UP001497535">
    <property type="component" value="Unassembled WGS sequence"/>
</dbReference>
<gene>
    <name evidence="1" type="ORF">MENTE1834_LOCUS35775</name>
</gene>